<dbReference type="NCBIfam" id="TIGR01198">
    <property type="entry name" value="pgl"/>
    <property type="match status" value="1"/>
</dbReference>
<dbReference type="Pfam" id="PF01182">
    <property type="entry name" value="Glucosamine_iso"/>
    <property type="match status" value="1"/>
</dbReference>
<feature type="domain" description="Glucosamine/galactosamine-6-phosphate isomerase" evidence="8">
    <location>
        <begin position="4"/>
        <end position="194"/>
    </location>
</feature>
<evidence type="ECO:0000256" key="4">
    <source>
        <dbReference type="ARBA" id="ARBA00010662"/>
    </source>
</evidence>
<dbReference type="InterPro" id="IPR006148">
    <property type="entry name" value="Glc/Gal-6P_isomerase"/>
</dbReference>
<evidence type="ECO:0000313" key="9">
    <source>
        <dbReference type="EMBL" id="BAN35740.1"/>
    </source>
</evidence>
<dbReference type="GO" id="GO:0006098">
    <property type="term" value="P:pentose-phosphate shunt"/>
    <property type="evidence" value="ECO:0007669"/>
    <property type="project" value="UniProtKB-UniPathway"/>
</dbReference>
<protein>
    <recommendedName>
        <fullName evidence="6 7">6-phosphogluconolactonase</fullName>
        <shortName evidence="7">6PGL</shortName>
        <ecNumber evidence="5 7">3.1.1.31</ecNumber>
    </recommendedName>
</protein>
<evidence type="ECO:0000313" key="10">
    <source>
        <dbReference type="Proteomes" id="UP000015559"/>
    </source>
</evidence>
<dbReference type="InterPro" id="IPR039104">
    <property type="entry name" value="6PGL"/>
</dbReference>
<dbReference type="SUPFAM" id="SSF100950">
    <property type="entry name" value="NagB/RpiA/CoA transferase-like"/>
    <property type="match status" value="1"/>
</dbReference>
<reference evidence="9 10" key="1">
    <citation type="journal article" date="2012" name="Appl. Environ. Microbiol.">
        <title>Draft genome sequence of a psychrotolerant sulfur-oxidizing bacterium, Sulfuricella denitrificans skB26, and proteomic insights into cold adaptation.</title>
        <authorList>
            <person name="Watanabe T."/>
            <person name="Kojima H."/>
            <person name="Fukui M."/>
        </authorList>
    </citation>
    <scope>NUCLEOTIDE SEQUENCE [LARGE SCALE GENOMIC DNA]</scope>
    <source>
        <strain evidence="10">skB26</strain>
    </source>
</reference>
<dbReference type="HOGENOM" id="CLU_053947_2_0_4"/>
<comment type="function">
    <text evidence="2 7">Hydrolysis of 6-phosphogluconolactone to 6-phosphogluconate.</text>
</comment>
<sequence>MISLAAEQAIAGSGVFRLVLAGGNTPRALYERLRTLKTNWEAWHIYFGDERCLPAADSERNSSMARDAWLDHVPVPQKQVYAIPAEMGAKAAAAAYAVTLKQVGEFDLVLLGLGEDGHTASLFPGNDLGQGVGSPVALPVFDAPKAPAERVSLSAWRLSQAKQVLFLVTGESKREAVMNWRAGAHIPAHAITPRLGVDVLAESILLEG</sequence>
<keyword evidence="10" id="KW-1185">Reference proteome</keyword>
<name>S6AAE9_SULDS</name>
<dbReference type="eggNOG" id="COG0363">
    <property type="taxonomic scope" value="Bacteria"/>
</dbReference>
<organism evidence="9 10">
    <name type="scientific">Sulfuricella denitrificans (strain DSM 22764 / NBRC 105220 / skB26)</name>
    <dbReference type="NCBI Taxonomy" id="1163617"/>
    <lineage>
        <taxon>Bacteria</taxon>
        <taxon>Pseudomonadati</taxon>
        <taxon>Pseudomonadota</taxon>
        <taxon>Betaproteobacteria</taxon>
        <taxon>Nitrosomonadales</taxon>
        <taxon>Sulfuricellaceae</taxon>
        <taxon>Sulfuricella</taxon>
    </lineage>
</organism>
<comment type="catalytic activity">
    <reaction evidence="1 7">
        <text>6-phospho-D-glucono-1,5-lactone + H2O = 6-phospho-D-gluconate + H(+)</text>
        <dbReference type="Rhea" id="RHEA:12556"/>
        <dbReference type="ChEBI" id="CHEBI:15377"/>
        <dbReference type="ChEBI" id="CHEBI:15378"/>
        <dbReference type="ChEBI" id="CHEBI:57955"/>
        <dbReference type="ChEBI" id="CHEBI:58759"/>
        <dbReference type="EC" id="3.1.1.31"/>
    </reaction>
</comment>
<dbReference type="UniPathway" id="UPA00115">
    <property type="reaction ID" value="UER00409"/>
</dbReference>
<comment type="similarity">
    <text evidence="4 7">Belongs to the glucosamine/galactosamine-6-phosphate isomerase family. 6-phosphogluconolactonase subfamily.</text>
</comment>
<evidence type="ECO:0000256" key="2">
    <source>
        <dbReference type="ARBA" id="ARBA00002681"/>
    </source>
</evidence>
<evidence type="ECO:0000256" key="7">
    <source>
        <dbReference type="RuleBase" id="RU365095"/>
    </source>
</evidence>
<dbReference type="CDD" id="cd01400">
    <property type="entry name" value="6PGL"/>
    <property type="match status" value="1"/>
</dbReference>
<dbReference type="PANTHER" id="PTHR11054">
    <property type="entry name" value="6-PHOSPHOGLUCONOLACTONASE"/>
    <property type="match status" value="1"/>
</dbReference>
<dbReference type="STRING" id="1163617.SCD_n01929"/>
<evidence type="ECO:0000256" key="3">
    <source>
        <dbReference type="ARBA" id="ARBA00004961"/>
    </source>
</evidence>
<accession>S6AAE9</accession>
<dbReference type="EMBL" id="AP013066">
    <property type="protein sequence ID" value="BAN35740.1"/>
    <property type="molecule type" value="Genomic_DNA"/>
</dbReference>
<dbReference type="GO" id="GO:0005975">
    <property type="term" value="P:carbohydrate metabolic process"/>
    <property type="evidence" value="ECO:0007669"/>
    <property type="project" value="UniProtKB-UniRule"/>
</dbReference>
<dbReference type="InterPro" id="IPR037171">
    <property type="entry name" value="NagB/RpiA_transferase-like"/>
</dbReference>
<evidence type="ECO:0000256" key="6">
    <source>
        <dbReference type="ARBA" id="ARBA00020337"/>
    </source>
</evidence>
<dbReference type="Gene3D" id="3.40.50.1360">
    <property type="match status" value="1"/>
</dbReference>
<gene>
    <name evidence="7" type="primary">pgl</name>
    <name evidence="9" type="ORF">SCD_n01929</name>
</gene>
<dbReference type="PANTHER" id="PTHR11054:SF0">
    <property type="entry name" value="6-PHOSPHOGLUCONOLACTONASE"/>
    <property type="match status" value="1"/>
</dbReference>
<evidence type="ECO:0000256" key="1">
    <source>
        <dbReference type="ARBA" id="ARBA00000832"/>
    </source>
</evidence>
<comment type="pathway">
    <text evidence="3 7">Carbohydrate degradation; pentose phosphate pathway; D-ribulose 5-phosphate from D-glucose 6-phosphate (oxidative stage): step 2/3.</text>
</comment>
<dbReference type="GO" id="GO:0017057">
    <property type="term" value="F:6-phosphogluconolactonase activity"/>
    <property type="evidence" value="ECO:0007669"/>
    <property type="project" value="UniProtKB-UniRule"/>
</dbReference>
<dbReference type="InterPro" id="IPR005900">
    <property type="entry name" value="6-phosphogluconolactonase_DevB"/>
</dbReference>
<dbReference type="Proteomes" id="UP000015559">
    <property type="component" value="Chromosome"/>
</dbReference>
<keyword evidence="7" id="KW-0378">Hydrolase</keyword>
<evidence type="ECO:0000259" key="8">
    <source>
        <dbReference type="Pfam" id="PF01182"/>
    </source>
</evidence>
<dbReference type="AlphaFoldDB" id="S6AAE9"/>
<proteinExistence type="inferred from homology"/>
<evidence type="ECO:0000256" key="5">
    <source>
        <dbReference type="ARBA" id="ARBA00013198"/>
    </source>
</evidence>
<dbReference type="KEGG" id="sdr:SCD_n01929"/>
<dbReference type="EC" id="3.1.1.31" evidence="5 7"/>